<evidence type="ECO:0000256" key="5">
    <source>
        <dbReference type="ARBA" id="ARBA00010617"/>
    </source>
</evidence>
<evidence type="ECO:0000256" key="1">
    <source>
        <dbReference type="ARBA" id="ARBA00001971"/>
    </source>
</evidence>
<dbReference type="PANTHER" id="PTHR24292:SF84">
    <property type="entry name" value="CYTOCHROME P450 28A5-RELATED"/>
    <property type="match status" value="1"/>
</dbReference>
<evidence type="ECO:0000256" key="11">
    <source>
        <dbReference type="ARBA" id="ARBA00023004"/>
    </source>
</evidence>
<reference evidence="17" key="1">
    <citation type="journal article" date="2014" name="Insect Biochem. Mol. Biol.">
        <title>An insight into the sialome of the frog biting fly, Corethrella appendiculata.</title>
        <authorList>
            <person name="Ribeiro J.M.C."/>
            <person name="Chagas A.C."/>
            <person name="Pham V.M."/>
            <person name="Lounibos L.P."/>
            <person name="Calvo E."/>
        </authorList>
    </citation>
    <scope>NUCLEOTIDE SEQUENCE</scope>
    <source>
        <tissue evidence="17">Salivary glands</tissue>
    </source>
</reference>
<comment type="cofactor">
    <cofactor evidence="1 14">
        <name>heme</name>
        <dbReference type="ChEBI" id="CHEBI:30413"/>
    </cofactor>
</comment>
<dbReference type="SUPFAM" id="SSF48264">
    <property type="entry name" value="Cytochrome P450"/>
    <property type="match status" value="1"/>
</dbReference>
<keyword evidence="6 14" id="KW-0349">Heme</keyword>
<evidence type="ECO:0000256" key="8">
    <source>
        <dbReference type="ARBA" id="ARBA00022824"/>
    </source>
</evidence>
<dbReference type="GO" id="GO:0004497">
    <property type="term" value="F:monooxygenase activity"/>
    <property type="evidence" value="ECO:0007669"/>
    <property type="project" value="UniProtKB-KW"/>
</dbReference>
<evidence type="ECO:0000256" key="2">
    <source>
        <dbReference type="ARBA" id="ARBA00003690"/>
    </source>
</evidence>
<dbReference type="FunFam" id="1.10.630.10:FF:000042">
    <property type="entry name" value="Cytochrome P450"/>
    <property type="match status" value="1"/>
</dbReference>
<evidence type="ECO:0000256" key="10">
    <source>
        <dbReference type="ARBA" id="ARBA00023002"/>
    </source>
</evidence>
<evidence type="ECO:0000256" key="3">
    <source>
        <dbReference type="ARBA" id="ARBA00004174"/>
    </source>
</evidence>
<feature type="binding site" description="axial binding residue" evidence="14">
    <location>
        <position position="441"/>
    </location>
    <ligand>
        <name>heme</name>
        <dbReference type="ChEBI" id="CHEBI:30413"/>
    </ligand>
    <ligandPart>
        <name>Fe</name>
        <dbReference type="ChEBI" id="CHEBI:18248"/>
    </ligandPart>
</feature>
<keyword evidence="16" id="KW-1133">Transmembrane helix</keyword>
<dbReference type="EMBL" id="GANO01001590">
    <property type="protein sequence ID" value="JAB58281.1"/>
    <property type="molecule type" value="mRNA"/>
</dbReference>
<dbReference type="InterPro" id="IPR001128">
    <property type="entry name" value="Cyt_P450"/>
</dbReference>
<feature type="transmembrane region" description="Helical" evidence="16">
    <location>
        <begin position="210"/>
        <end position="230"/>
    </location>
</feature>
<dbReference type="InterPro" id="IPR050476">
    <property type="entry name" value="Insect_CytP450_Detox"/>
</dbReference>
<evidence type="ECO:0000256" key="16">
    <source>
        <dbReference type="SAM" id="Phobius"/>
    </source>
</evidence>
<keyword evidence="7 14" id="KW-0479">Metal-binding</keyword>
<dbReference type="GO" id="GO:0005506">
    <property type="term" value="F:iron ion binding"/>
    <property type="evidence" value="ECO:0007669"/>
    <property type="project" value="InterPro"/>
</dbReference>
<protein>
    <submittedName>
        <fullName evidence="17">Putative cytochrome</fullName>
    </submittedName>
</protein>
<sequence length="498" mass="57533">MICIFLLTILSALIAFYVYLIWDFNYWKKRGIPGPTPRAFFGNLPSMFTQKKHIALEMDKIYKEFADQPLVGIFSIRTPQLMVKDPELIQEVTVKNFKSFHDNEFSQLVDKKSDPLFGRNPFMLTGEEWKERRNEITPAFSPARIKVLQPLIDEVAGRLTNYIKDQHEALDTKELASKYTTDVVSSCIFATDAQSFKTEKPMIREAGRKLVEFTFTTYIILFLVSLFPFVKKFKKFQFVAREVEIFFTKIMVDAIKYRKDNNVVRADYLDHLMQMQEKKQLTDLELAAHGVSFFADGFETSSIVISHCLYDIAANPNVQQKLRAEIQNVITKKGGLTYDNIAEMEYLDQVLNESLRCHSIASHLSRLCTEKTELTGLKDKKYTIEAGTLIIIPFYSVFLDAKYYENPEKFDPERFNAENGGVKAYQDKNVFFPFGNGPRKCLGMRFALAQIKRCIVEVVKNFEISVDKKTKEPLHPDPKQFMIVPIGGVWLNFKSIEK</sequence>
<keyword evidence="9" id="KW-0492">Microsome</keyword>
<keyword evidence="8" id="KW-0256">Endoplasmic reticulum</keyword>
<evidence type="ECO:0000256" key="6">
    <source>
        <dbReference type="ARBA" id="ARBA00022617"/>
    </source>
</evidence>
<name>U5EW43_9DIPT</name>
<keyword evidence="10 15" id="KW-0560">Oxidoreductase</keyword>
<evidence type="ECO:0000313" key="17">
    <source>
        <dbReference type="EMBL" id="JAB58281.1"/>
    </source>
</evidence>
<dbReference type="AlphaFoldDB" id="U5EW43"/>
<dbReference type="Pfam" id="PF00067">
    <property type="entry name" value="p450"/>
    <property type="match status" value="1"/>
</dbReference>
<dbReference type="InterPro" id="IPR017972">
    <property type="entry name" value="Cyt_P450_CS"/>
</dbReference>
<evidence type="ECO:0000256" key="14">
    <source>
        <dbReference type="PIRSR" id="PIRSR602401-1"/>
    </source>
</evidence>
<evidence type="ECO:0000256" key="4">
    <source>
        <dbReference type="ARBA" id="ARBA00004406"/>
    </source>
</evidence>
<keyword evidence="16" id="KW-0812">Transmembrane</keyword>
<evidence type="ECO:0000256" key="15">
    <source>
        <dbReference type="RuleBase" id="RU000461"/>
    </source>
</evidence>
<dbReference type="PROSITE" id="PS00086">
    <property type="entry name" value="CYTOCHROME_P450"/>
    <property type="match status" value="1"/>
</dbReference>
<dbReference type="GO" id="GO:0016705">
    <property type="term" value="F:oxidoreductase activity, acting on paired donors, with incorporation or reduction of molecular oxygen"/>
    <property type="evidence" value="ECO:0007669"/>
    <property type="project" value="InterPro"/>
</dbReference>
<feature type="transmembrane region" description="Helical" evidence="16">
    <location>
        <begin position="6"/>
        <end position="22"/>
    </location>
</feature>
<keyword evidence="11 14" id="KW-0408">Iron</keyword>
<evidence type="ECO:0000256" key="7">
    <source>
        <dbReference type="ARBA" id="ARBA00022723"/>
    </source>
</evidence>
<comment type="function">
    <text evidence="2">May be involved in the metabolism of insect hormones and in the breakdown of synthetic insecticides.</text>
</comment>
<proteinExistence type="evidence at transcript level"/>
<dbReference type="GO" id="GO:0005789">
    <property type="term" value="C:endoplasmic reticulum membrane"/>
    <property type="evidence" value="ECO:0007669"/>
    <property type="project" value="UniProtKB-SubCell"/>
</dbReference>
<dbReference type="PRINTS" id="PR00385">
    <property type="entry name" value="P450"/>
</dbReference>
<dbReference type="PANTHER" id="PTHR24292">
    <property type="entry name" value="CYTOCHROME P450"/>
    <property type="match status" value="1"/>
</dbReference>
<evidence type="ECO:0000256" key="12">
    <source>
        <dbReference type="ARBA" id="ARBA00023033"/>
    </source>
</evidence>
<evidence type="ECO:0000256" key="9">
    <source>
        <dbReference type="ARBA" id="ARBA00022848"/>
    </source>
</evidence>
<keyword evidence="12 15" id="KW-0503">Monooxygenase</keyword>
<organism evidence="17">
    <name type="scientific">Corethrella appendiculata</name>
    <dbReference type="NCBI Taxonomy" id="1370023"/>
    <lineage>
        <taxon>Eukaryota</taxon>
        <taxon>Metazoa</taxon>
        <taxon>Ecdysozoa</taxon>
        <taxon>Arthropoda</taxon>
        <taxon>Hexapoda</taxon>
        <taxon>Insecta</taxon>
        <taxon>Pterygota</taxon>
        <taxon>Neoptera</taxon>
        <taxon>Endopterygota</taxon>
        <taxon>Diptera</taxon>
        <taxon>Nematocera</taxon>
        <taxon>Culicoidea</taxon>
        <taxon>Chaoboridae</taxon>
        <taxon>Corethrella</taxon>
    </lineage>
</organism>
<dbReference type="PRINTS" id="PR00463">
    <property type="entry name" value="EP450I"/>
</dbReference>
<dbReference type="CDD" id="cd11056">
    <property type="entry name" value="CYP6-like"/>
    <property type="match status" value="1"/>
</dbReference>
<dbReference type="Gene3D" id="1.10.630.10">
    <property type="entry name" value="Cytochrome P450"/>
    <property type="match status" value="1"/>
</dbReference>
<accession>U5EW43</accession>
<dbReference type="GO" id="GO:0020037">
    <property type="term" value="F:heme binding"/>
    <property type="evidence" value="ECO:0007669"/>
    <property type="project" value="InterPro"/>
</dbReference>
<evidence type="ECO:0000256" key="13">
    <source>
        <dbReference type="ARBA" id="ARBA00023136"/>
    </source>
</evidence>
<comment type="similarity">
    <text evidence="5 15">Belongs to the cytochrome P450 family.</text>
</comment>
<comment type="subcellular location">
    <subcellularLocation>
        <location evidence="4">Endoplasmic reticulum membrane</location>
        <topology evidence="4">Peripheral membrane protein</topology>
    </subcellularLocation>
    <subcellularLocation>
        <location evidence="3">Microsome membrane</location>
        <topology evidence="3">Peripheral membrane protein</topology>
    </subcellularLocation>
</comment>
<dbReference type="InterPro" id="IPR002401">
    <property type="entry name" value="Cyt_P450_E_grp-I"/>
</dbReference>
<dbReference type="InterPro" id="IPR036396">
    <property type="entry name" value="Cyt_P450_sf"/>
</dbReference>
<keyword evidence="13 16" id="KW-0472">Membrane</keyword>